<keyword evidence="3" id="KW-0732">Signal</keyword>
<evidence type="ECO:0000256" key="3">
    <source>
        <dbReference type="ARBA" id="ARBA00022729"/>
    </source>
</evidence>
<dbReference type="PANTHER" id="PTHR31044">
    <property type="entry name" value="BETA-1,3 GLUCANASE"/>
    <property type="match status" value="1"/>
</dbReference>
<dbReference type="AlphaFoldDB" id="A0A9Q0UNG0"/>
<dbReference type="EMBL" id="JAPFFM010000011">
    <property type="protein sequence ID" value="KAJ6733426.1"/>
    <property type="molecule type" value="Genomic_DNA"/>
</dbReference>
<evidence type="ECO:0000313" key="5">
    <source>
        <dbReference type="EMBL" id="KAJ6733426.1"/>
    </source>
</evidence>
<organism evidence="5 6">
    <name type="scientific">Salix koriyanagi</name>
    <dbReference type="NCBI Taxonomy" id="2511006"/>
    <lineage>
        <taxon>Eukaryota</taxon>
        <taxon>Viridiplantae</taxon>
        <taxon>Streptophyta</taxon>
        <taxon>Embryophyta</taxon>
        <taxon>Tracheophyta</taxon>
        <taxon>Spermatophyta</taxon>
        <taxon>Magnoliopsida</taxon>
        <taxon>eudicotyledons</taxon>
        <taxon>Gunneridae</taxon>
        <taxon>Pentapetalae</taxon>
        <taxon>rosids</taxon>
        <taxon>fabids</taxon>
        <taxon>Malpighiales</taxon>
        <taxon>Salicaceae</taxon>
        <taxon>Saliceae</taxon>
        <taxon>Salix</taxon>
    </lineage>
</organism>
<dbReference type="FunFam" id="1.20.58.1040:FF:000002">
    <property type="entry name" value="Glucan endo-1,3-beta-glucosidase 8"/>
    <property type="match status" value="1"/>
</dbReference>
<dbReference type="SMART" id="SM00768">
    <property type="entry name" value="X8"/>
    <property type="match status" value="1"/>
</dbReference>
<comment type="subcellular location">
    <subcellularLocation>
        <location evidence="1">Cell membrane</location>
        <topology evidence="1">Lipid-anchor</topology>
        <topology evidence="1">GPI-anchor</topology>
    </subcellularLocation>
</comment>
<reference evidence="5" key="1">
    <citation type="submission" date="2022-11" db="EMBL/GenBank/DDBJ databases">
        <authorList>
            <person name="Hyden B.L."/>
            <person name="Feng K."/>
            <person name="Yates T."/>
            <person name="Jawdy S."/>
            <person name="Smart L.B."/>
            <person name="Muchero W."/>
        </authorList>
    </citation>
    <scope>NUCLEOTIDE SEQUENCE</scope>
    <source>
        <tissue evidence="5">Shoot tip</tissue>
    </source>
</reference>
<protein>
    <submittedName>
        <fullName evidence="5">BETA-13-GLUCANASE</fullName>
    </submittedName>
</protein>
<keyword evidence="6" id="KW-1185">Reference proteome</keyword>
<evidence type="ECO:0000313" key="6">
    <source>
        <dbReference type="Proteomes" id="UP001151752"/>
    </source>
</evidence>
<proteinExistence type="predicted"/>
<evidence type="ECO:0000256" key="1">
    <source>
        <dbReference type="ARBA" id="ARBA00004609"/>
    </source>
</evidence>
<dbReference type="PANTHER" id="PTHR31044:SF126">
    <property type="entry name" value="GLYCOSYL HYDROLASE FAMILY 17 PROTEIN"/>
    <property type="match status" value="1"/>
</dbReference>
<keyword evidence="2" id="KW-0336">GPI-anchor</keyword>
<dbReference type="GO" id="GO:0009506">
    <property type="term" value="C:plasmodesma"/>
    <property type="evidence" value="ECO:0007669"/>
    <property type="project" value="UniProtKB-ARBA"/>
</dbReference>
<feature type="domain" description="X8" evidence="4">
    <location>
        <begin position="4"/>
        <end position="87"/>
    </location>
</feature>
<keyword evidence="2" id="KW-0472">Membrane</keyword>
<keyword evidence="2" id="KW-0449">Lipoprotein</keyword>
<dbReference type="Gene3D" id="1.20.58.1040">
    <property type="match status" value="1"/>
</dbReference>
<gene>
    <name evidence="5" type="ORF">OIU74_005227</name>
</gene>
<accession>A0A9Q0UNG0</accession>
<evidence type="ECO:0000256" key="2">
    <source>
        <dbReference type="ARBA" id="ARBA00022622"/>
    </source>
</evidence>
<dbReference type="GO" id="GO:0098552">
    <property type="term" value="C:side of membrane"/>
    <property type="evidence" value="ECO:0007669"/>
    <property type="project" value="UniProtKB-KW"/>
</dbReference>
<dbReference type="Proteomes" id="UP001151752">
    <property type="component" value="Chromosome 7"/>
</dbReference>
<reference evidence="5" key="2">
    <citation type="journal article" date="2023" name="Int. J. Mol. Sci.">
        <title>De Novo Assembly and Annotation of 11 Diverse Shrub Willow (Salix) Genomes Reveals Novel Gene Organization in Sex-Linked Regions.</title>
        <authorList>
            <person name="Hyden B."/>
            <person name="Feng K."/>
            <person name="Yates T.B."/>
            <person name="Jawdy S."/>
            <person name="Cereghino C."/>
            <person name="Smart L.B."/>
            <person name="Muchero W."/>
        </authorList>
    </citation>
    <scope>NUCLEOTIDE SEQUENCE</scope>
    <source>
        <tissue evidence="5">Shoot tip</tissue>
    </source>
</reference>
<comment type="caution">
    <text evidence="5">The sequence shown here is derived from an EMBL/GenBank/DDBJ whole genome shotgun (WGS) entry which is preliminary data.</text>
</comment>
<evidence type="ECO:0000259" key="4">
    <source>
        <dbReference type="SMART" id="SM00768"/>
    </source>
</evidence>
<sequence>MSPQWCVLNEENKNLTMIADDLSYACSMADCTRLDYGSSCNKMDLDGNVSYAFNMYFQMNGQEEDACDFNGLGMIVKTNASRGSCLFPLQIVGAGERLKLAYGVSIIAGLMLAFFT</sequence>
<dbReference type="GO" id="GO:0005886">
    <property type="term" value="C:plasma membrane"/>
    <property type="evidence" value="ECO:0007669"/>
    <property type="project" value="UniProtKB-SubCell"/>
</dbReference>
<keyword evidence="2" id="KW-0325">Glycoprotein</keyword>
<dbReference type="InterPro" id="IPR012946">
    <property type="entry name" value="X8"/>
</dbReference>
<dbReference type="InterPro" id="IPR044788">
    <property type="entry name" value="X8_dom_prot"/>
</dbReference>
<name>A0A9Q0UNG0_9ROSI</name>
<dbReference type="Pfam" id="PF07983">
    <property type="entry name" value="X8"/>
    <property type="match status" value="1"/>
</dbReference>